<dbReference type="RefSeq" id="WP_191273957.1">
    <property type="nucleotide sequence ID" value="NZ_BMXJ01000007.1"/>
</dbReference>
<keyword evidence="2" id="KW-1185">Reference proteome</keyword>
<proteinExistence type="predicted"/>
<evidence type="ECO:0000313" key="1">
    <source>
        <dbReference type="EMBL" id="MBE1460026.1"/>
    </source>
</evidence>
<reference evidence="1 2" key="1">
    <citation type="submission" date="2020-10" db="EMBL/GenBank/DDBJ databases">
        <title>Sequencing the genomes of 1000 actinobacteria strains.</title>
        <authorList>
            <person name="Klenk H.-P."/>
        </authorList>
    </citation>
    <scope>NUCLEOTIDE SEQUENCE [LARGE SCALE GENOMIC DNA]</scope>
    <source>
        <strain evidence="1 2">DSM 45157</strain>
    </source>
</reference>
<dbReference type="Proteomes" id="UP000598217">
    <property type="component" value="Unassembled WGS sequence"/>
</dbReference>
<protein>
    <submittedName>
        <fullName evidence="1">Uncharacterized protein</fullName>
    </submittedName>
</protein>
<sequence>MEEVRATVARHAPEHADGYRLGQLKTGKACVLGPGETGGPDLCAVAGITWPDGPPEGLDAELARLAERERAEIESCRLWLTERGGDHAGGLVERLRFLFRHVGPIRLYIGDFCYTNLGRAGNLVGKSLGAESDRCRMKALSDTPLRDWSATDACFVVCMSALTSSGTPSRTEEFSGTQLIPSRLTEFLEGRILAYGGDVSDIPDSGSPVGRLFELSDRSRELRSRRLESGAAVYRTVQAMTINKKEHLFDTAVTGTDVPEAFLDALADIVPSAPAAVRDGALGVDWGPLLDGDPSPLEEGFSSRFEEVLHQLVAAAAVSTDSDASMSRGPRDTLRLSSLLAEGSVEPGHWKTSEYYCCVVPSEGFRRRFADAGVPGEVSQVVRAIAARMRWNGWHFMPHSASVTEDGSLAERDWFFAPSMPDMTEWTSHHHQGHVAHGVRHAIRVPFGVMLAGAHRAGIHDLRLMRSEGDAYDLRDLRAAIAMGEILRGLYQEHALRLEKREEAFVVNDFGNAWYQGRYDAEAPETEAKATTVNGTRA</sequence>
<gene>
    <name evidence="1" type="ORF">H4W79_004240</name>
</gene>
<name>A0ABR9HLW4_9ACTN</name>
<evidence type="ECO:0000313" key="2">
    <source>
        <dbReference type="Proteomes" id="UP000598217"/>
    </source>
</evidence>
<comment type="caution">
    <text evidence="1">The sequence shown here is derived from an EMBL/GenBank/DDBJ whole genome shotgun (WGS) entry which is preliminary data.</text>
</comment>
<accession>A0ABR9HLW4</accession>
<dbReference type="EMBL" id="JADBDY010000001">
    <property type="protein sequence ID" value="MBE1460026.1"/>
    <property type="molecule type" value="Genomic_DNA"/>
</dbReference>
<organism evidence="1 2">
    <name type="scientific">Nocardiopsis terrae</name>
    <dbReference type="NCBI Taxonomy" id="372655"/>
    <lineage>
        <taxon>Bacteria</taxon>
        <taxon>Bacillati</taxon>
        <taxon>Actinomycetota</taxon>
        <taxon>Actinomycetes</taxon>
        <taxon>Streptosporangiales</taxon>
        <taxon>Nocardiopsidaceae</taxon>
        <taxon>Nocardiopsis</taxon>
    </lineage>
</organism>